<dbReference type="EMBL" id="JAAXLA010000012">
    <property type="protein sequence ID" value="NMH97474.1"/>
    <property type="molecule type" value="Genomic_DNA"/>
</dbReference>
<feature type="transmembrane region" description="Helical" evidence="6">
    <location>
        <begin position="108"/>
        <end position="127"/>
    </location>
</feature>
<dbReference type="GO" id="GO:0016491">
    <property type="term" value="F:oxidoreductase activity"/>
    <property type="evidence" value="ECO:0007669"/>
    <property type="project" value="UniProtKB-KW"/>
</dbReference>
<feature type="transmembrane region" description="Helical" evidence="6">
    <location>
        <begin position="305"/>
        <end position="329"/>
    </location>
</feature>
<dbReference type="InterPro" id="IPR003945">
    <property type="entry name" value="NU5C-like"/>
</dbReference>
<comment type="subcellular location">
    <subcellularLocation>
        <location evidence="1">Endomembrane system</location>
        <topology evidence="1">Multi-pass membrane protein</topology>
    </subcellularLocation>
    <subcellularLocation>
        <location evidence="5">Membrane</location>
        <topology evidence="5">Multi-pass membrane protein</topology>
    </subcellularLocation>
</comment>
<dbReference type="InterPro" id="IPR001516">
    <property type="entry name" value="Proton_antipo_N"/>
</dbReference>
<keyword evidence="10" id="KW-1185">Reference proteome</keyword>
<proteinExistence type="predicted"/>
<feature type="transmembrane region" description="Helical" evidence="6">
    <location>
        <begin position="133"/>
        <end position="153"/>
    </location>
</feature>
<feature type="transmembrane region" description="Helical" evidence="6">
    <location>
        <begin position="365"/>
        <end position="383"/>
    </location>
</feature>
<feature type="domain" description="NADH-Ubiquinone oxidoreductase (complex I) chain 5 N-terminal" evidence="8">
    <location>
        <begin position="64"/>
        <end position="111"/>
    </location>
</feature>
<feature type="transmembrane region" description="Helical" evidence="6">
    <location>
        <begin position="241"/>
        <end position="262"/>
    </location>
</feature>
<reference evidence="9 10" key="1">
    <citation type="submission" date="2020-04" db="EMBL/GenBank/DDBJ databases">
        <authorList>
            <person name="Klaysubun C."/>
            <person name="Duangmal K."/>
            <person name="Lipun K."/>
        </authorList>
    </citation>
    <scope>NUCLEOTIDE SEQUENCE [LARGE SCALE GENOMIC DNA]</scope>
    <source>
        <strain evidence="9 10">K10HN5</strain>
    </source>
</reference>
<feature type="transmembrane region" description="Helical" evidence="6">
    <location>
        <begin position="28"/>
        <end position="51"/>
    </location>
</feature>
<evidence type="ECO:0000256" key="1">
    <source>
        <dbReference type="ARBA" id="ARBA00004127"/>
    </source>
</evidence>
<evidence type="ECO:0000256" key="2">
    <source>
        <dbReference type="ARBA" id="ARBA00022692"/>
    </source>
</evidence>
<dbReference type="Gene3D" id="1.20.5.2700">
    <property type="match status" value="1"/>
</dbReference>
<name>A0ABX1SB46_9PSEU</name>
<dbReference type="Proteomes" id="UP000820669">
    <property type="component" value="Unassembled WGS sequence"/>
</dbReference>
<dbReference type="PRINTS" id="PR01434">
    <property type="entry name" value="NADHDHGNASE5"/>
</dbReference>
<dbReference type="Pfam" id="PF00361">
    <property type="entry name" value="Proton_antipo_M"/>
    <property type="match status" value="1"/>
</dbReference>
<dbReference type="PANTHER" id="PTHR42829">
    <property type="entry name" value="NADH-UBIQUINONE OXIDOREDUCTASE CHAIN 5"/>
    <property type="match status" value="1"/>
</dbReference>
<feature type="transmembrane region" description="Helical" evidence="6">
    <location>
        <begin position="335"/>
        <end position="353"/>
    </location>
</feature>
<feature type="transmembrane region" description="Helical" evidence="6">
    <location>
        <begin position="567"/>
        <end position="586"/>
    </location>
</feature>
<evidence type="ECO:0000256" key="6">
    <source>
        <dbReference type="SAM" id="Phobius"/>
    </source>
</evidence>
<feature type="transmembrane region" description="Helical" evidence="6">
    <location>
        <begin position="82"/>
        <end position="101"/>
    </location>
</feature>
<keyword evidence="9" id="KW-0560">Oxidoreductase</keyword>
<evidence type="ECO:0000313" key="10">
    <source>
        <dbReference type="Proteomes" id="UP000820669"/>
    </source>
</evidence>
<feature type="transmembrane region" description="Helical" evidence="6">
    <location>
        <begin position="476"/>
        <end position="495"/>
    </location>
</feature>
<feature type="domain" description="NADH:quinone oxidoreductase/Mrp antiporter transmembrane" evidence="7">
    <location>
        <begin position="128"/>
        <end position="413"/>
    </location>
</feature>
<feature type="transmembrane region" description="Helical" evidence="6">
    <location>
        <begin position="268"/>
        <end position="293"/>
    </location>
</feature>
<dbReference type="Pfam" id="PF00662">
    <property type="entry name" value="Proton_antipo_N"/>
    <property type="match status" value="1"/>
</dbReference>
<keyword evidence="2 5" id="KW-0812">Transmembrane</keyword>
<feature type="transmembrane region" description="Helical" evidence="6">
    <location>
        <begin position="174"/>
        <end position="196"/>
    </location>
</feature>
<evidence type="ECO:0000256" key="5">
    <source>
        <dbReference type="RuleBase" id="RU000320"/>
    </source>
</evidence>
<evidence type="ECO:0000259" key="7">
    <source>
        <dbReference type="Pfam" id="PF00361"/>
    </source>
</evidence>
<keyword evidence="3 6" id="KW-1133">Transmembrane helix</keyword>
<comment type="caution">
    <text evidence="9">The sequence shown here is derived from an EMBL/GenBank/DDBJ whole genome shotgun (WGS) entry which is preliminary data.</text>
</comment>
<evidence type="ECO:0000313" key="9">
    <source>
        <dbReference type="EMBL" id="NMH97474.1"/>
    </source>
</evidence>
<feature type="transmembrane region" description="Helical" evidence="6">
    <location>
        <begin position="444"/>
        <end position="464"/>
    </location>
</feature>
<protein>
    <submittedName>
        <fullName evidence="9">NADH-quinone oxidoreductase subunit L</fullName>
        <ecNumber evidence="9">1.6.5.-</ecNumber>
    </submittedName>
</protein>
<dbReference type="NCBIfam" id="TIGR01974">
    <property type="entry name" value="NDH_I_L"/>
    <property type="match status" value="1"/>
</dbReference>
<dbReference type="InterPro" id="IPR018393">
    <property type="entry name" value="NADHpl_OxRdtase_5_subgr"/>
</dbReference>
<accession>A0ABX1SB46</accession>
<evidence type="ECO:0000256" key="4">
    <source>
        <dbReference type="ARBA" id="ARBA00023136"/>
    </source>
</evidence>
<dbReference type="PANTHER" id="PTHR42829:SF2">
    <property type="entry name" value="NADH-UBIQUINONE OXIDOREDUCTASE CHAIN 5"/>
    <property type="match status" value="1"/>
</dbReference>
<gene>
    <name evidence="9" type="ORF">HF526_09140</name>
</gene>
<feature type="transmembrane region" description="Helical" evidence="6">
    <location>
        <begin position="403"/>
        <end position="423"/>
    </location>
</feature>
<keyword evidence="4 6" id="KW-0472">Membrane</keyword>
<sequence length="587" mass="58990">MALATCAVLVPFLAAALGLLAGRRSPGGPAVVAVTGATGCAVLAVLVASGAGAGPAEAWVPFTPTGGIPIVLGARVDALSATVGVMVGVVALAVQVYSAGLMRGRPRYASFSALISLFTAAMLTVVFSADLLIVYVGWEVMGVCSYLLIGHHWEDRPTTAAALKAFLMTRVGDVGLLFGIVVLGLAAGSFRITAVLDAVPGMSPGPVLAGTLLITLGVVAKSGQFPLHSWLPDAMAGPAPVSALIHAATMVAAGVVLVVRLYPAFLAAPVTLAVLGVLAAITMLGAALAALGAEDLKRVLAYSTVSQLGLMFGALAAGGATAALTHLLAHAAFKALLFLAAGAVAVAVGGSQLSRMGGLRRGMPVTFATATVGFAALAALPPTSGFVSKDGVVDVMWHGRGPVATILLGSALLTTAVTGAYVTRAWLRTFAGPVREPGVREVPALLTGPLVALAVPALGLGVYWVTTGALRVDRAVALTCTGFALAGVVAGYLGWRRAPAWSAPRVLATAFGTDDLYERTLVPVVQRLATRVVRADDGVGAAVRGTGNAARRLGGALRLTQTGNPQFYVTGVLAGVLLIAVGVAMLG</sequence>
<evidence type="ECO:0000256" key="3">
    <source>
        <dbReference type="ARBA" id="ARBA00022989"/>
    </source>
</evidence>
<dbReference type="EC" id="1.6.5.-" evidence="9"/>
<dbReference type="InterPro" id="IPR001750">
    <property type="entry name" value="ND/Mrp_TM"/>
</dbReference>
<evidence type="ECO:0000259" key="8">
    <source>
        <dbReference type="Pfam" id="PF00662"/>
    </source>
</evidence>
<dbReference type="PRINTS" id="PR01435">
    <property type="entry name" value="NPOXDRDTASE5"/>
</dbReference>
<feature type="transmembrane region" description="Helical" evidence="6">
    <location>
        <begin position="202"/>
        <end position="220"/>
    </location>
</feature>
<organism evidence="9 10">
    <name type="scientific">Pseudonocardia acidicola</name>
    <dbReference type="NCBI Taxonomy" id="2724939"/>
    <lineage>
        <taxon>Bacteria</taxon>
        <taxon>Bacillati</taxon>
        <taxon>Actinomycetota</taxon>
        <taxon>Actinomycetes</taxon>
        <taxon>Pseudonocardiales</taxon>
        <taxon>Pseudonocardiaceae</taxon>
        <taxon>Pseudonocardia</taxon>
    </lineage>
</organism>